<dbReference type="PANTHER" id="PTHR36007">
    <property type="entry name" value="TRANSPORT PROTEIN-RELATED"/>
    <property type="match status" value="1"/>
</dbReference>
<protein>
    <submittedName>
        <fullName evidence="2">Small multi-drug export protein</fullName>
    </submittedName>
</protein>
<organism evidence="2">
    <name type="scientific">uncultured Anaerotruncus sp</name>
    <dbReference type="NCBI Taxonomy" id="905011"/>
    <lineage>
        <taxon>Bacteria</taxon>
        <taxon>Bacillati</taxon>
        <taxon>Bacillota</taxon>
        <taxon>Clostridia</taxon>
        <taxon>Eubacteriales</taxon>
        <taxon>Oscillospiraceae</taxon>
        <taxon>Anaerotruncus</taxon>
        <taxon>environmental samples</taxon>
    </lineage>
</organism>
<sequence length="154" mass="16847">MLKHLLFLFVLSMVPVVELRGAIPLGAAWGIPFWLNYLVCVLGNILPVPVLILFARRVLFFLAKQPKIGKYFQKIIDIGQSKIDKLGNYEYLGLYLFVAVPMPGTGAWTGSLIATLLQMRLWKAFLVIALGVMTSGILMGIGSWGILGLLGIGG</sequence>
<dbReference type="PANTHER" id="PTHR36007:SF2">
    <property type="entry name" value="TRANSPORT PROTEIN-RELATED"/>
    <property type="match status" value="1"/>
</dbReference>
<dbReference type="AlphaFoldDB" id="A0A6N2UGY9"/>
<evidence type="ECO:0000256" key="1">
    <source>
        <dbReference type="SAM" id="Phobius"/>
    </source>
</evidence>
<feature type="transmembrane region" description="Helical" evidence="1">
    <location>
        <begin position="124"/>
        <end position="152"/>
    </location>
</feature>
<dbReference type="InterPro" id="IPR009577">
    <property type="entry name" value="Sm_multidrug_ex"/>
</dbReference>
<feature type="transmembrane region" description="Helical" evidence="1">
    <location>
        <begin position="92"/>
        <end position="118"/>
    </location>
</feature>
<proteinExistence type="predicted"/>
<keyword evidence="1" id="KW-1133">Transmembrane helix</keyword>
<feature type="transmembrane region" description="Helical" evidence="1">
    <location>
        <begin position="31"/>
        <end position="55"/>
    </location>
</feature>
<evidence type="ECO:0000313" key="2">
    <source>
        <dbReference type="EMBL" id="VYT16253.1"/>
    </source>
</evidence>
<dbReference type="Pfam" id="PF06695">
    <property type="entry name" value="Sm_multidrug_ex"/>
    <property type="match status" value="1"/>
</dbReference>
<keyword evidence="1" id="KW-0812">Transmembrane</keyword>
<reference evidence="2" key="1">
    <citation type="submission" date="2019-11" db="EMBL/GenBank/DDBJ databases">
        <authorList>
            <person name="Feng L."/>
        </authorList>
    </citation>
    <scope>NUCLEOTIDE SEQUENCE</scope>
    <source>
        <strain evidence="2">AundefinedLFYP135</strain>
    </source>
</reference>
<keyword evidence="1" id="KW-0472">Membrane</keyword>
<gene>
    <name evidence="2" type="ORF">AULFYP135_01898</name>
</gene>
<name>A0A6N2UGY9_9FIRM</name>
<dbReference type="EMBL" id="CACRSL010000003">
    <property type="protein sequence ID" value="VYT16253.1"/>
    <property type="molecule type" value="Genomic_DNA"/>
</dbReference>
<accession>A0A6N2UGY9</accession>